<evidence type="ECO:0000256" key="1">
    <source>
        <dbReference type="SAM" id="MobiDB-lite"/>
    </source>
</evidence>
<feature type="compositionally biased region" description="Low complexity" evidence="1">
    <location>
        <begin position="243"/>
        <end position="254"/>
    </location>
</feature>
<dbReference type="AlphaFoldDB" id="A0AAN8N6W7"/>
<protein>
    <submittedName>
        <fullName evidence="4">Uncharacterized protein</fullName>
    </submittedName>
</protein>
<organism evidence="4 5">
    <name type="scientific">Orbilia javanica</name>
    <dbReference type="NCBI Taxonomy" id="47235"/>
    <lineage>
        <taxon>Eukaryota</taxon>
        <taxon>Fungi</taxon>
        <taxon>Dikarya</taxon>
        <taxon>Ascomycota</taxon>
        <taxon>Pezizomycotina</taxon>
        <taxon>Orbiliomycetes</taxon>
        <taxon>Orbiliales</taxon>
        <taxon>Orbiliaceae</taxon>
        <taxon>Orbilia</taxon>
    </lineage>
</organism>
<gene>
    <name evidence="4" type="ORF">TWF718_004855</name>
</gene>
<sequence>MLGLRPVKLMGLLFFLGYLCLGSRAQDASSTRSRISVTLTSAGALGTFNPPSGCSTLSPYSTQTLVFGDGNTRSYTITSFRQGCQYGGPHTTCCPPNYELGQYNSPGVCPGGYTTLGDIVFVAVTRSTDGFWITYPAVGTKTGKLCCPSAADSINYKADGPVPICLATSKGPTITQGDIVVNHESVYFGSAVIVIPPAPTDPLLSTVTGGEDTESPTSRQTSPPTPPPTSAIASEPVSTGAPSTSSDLQSQESSVEGSKSTGLSGGAIAGIAIGVAVPLILAGLYVSYRFGRRANRVSEQRGGHRLEVTAQEYSDTGREGGVLTSSEIGGIQSDVK</sequence>
<keyword evidence="2" id="KW-1133">Transmembrane helix</keyword>
<dbReference type="EMBL" id="JAVHNR010000002">
    <property type="protein sequence ID" value="KAK6351706.1"/>
    <property type="molecule type" value="Genomic_DNA"/>
</dbReference>
<name>A0AAN8N6W7_9PEZI</name>
<reference evidence="4 5" key="1">
    <citation type="submission" date="2019-10" db="EMBL/GenBank/DDBJ databases">
        <authorList>
            <person name="Palmer J.M."/>
        </authorList>
    </citation>
    <scope>NUCLEOTIDE SEQUENCE [LARGE SCALE GENOMIC DNA]</scope>
    <source>
        <strain evidence="4 5">TWF718</strain>
    </source>
</reference>
<keyword evidence="3" id="KW-0732">Signal</keyword>
<evidence type="ECO:0000256" key="3">
    <source>
        <dbReference type="SAM" id="SignalP"/>
    </source>
</evidence>
<evidence type="ECO:0000256" key="2">
    <source>
        <dbReference type="SAM" id="Phobius"/>
    </source>
</evidence>
<dbReference type="Proteomes" id="UP001313282">
    <property type="component" value="Unassembled WGS sequence"/>
</dbReference>
<proteinExistence type="predicted"/>
<evidence type="ECO:0000313" key="5">
    <source>
        <dbReference type="Proteomes" id="UP001313282"/>
    </source>
</evidence>
<feature type="chain" id="PRO_5042940959" evidence="3">
    <location>
        <begin position="26"/>
        <end position="336"/>
    </location>
</feature>
<evidence type="ECO:0000313" key="4">
    <source>
        <dbReference type="EMBL" id="KAK6351706.1"/>
    </source>
</evidence>
<comment type="caution">
    <text evidence="4">The sequence shown here is derived from an EMBL/GenBank/DDBJ whole genome shotgun (WGS) entry which is preliminary data.</text>
</comment>
<feature type="region of interest" description="Disordered" evidence="1">
    <location>
        <begin position="313"/>
        <end position="336"/>
    </location>
</feature>
<feature type="region of interest" description="Disordered" evidence="1">
    <location>
        <begin position="202"/>
        <end position="261"/>
    </location>
</feature>
<keyword evidence="5" id="KW-1185">Reference proteome</keyword>
<keyword evidence="2" id="KW-0812">Transmembrane</keyword>
<keyword evidence="2" id="KW-0472">Membrane</keyword>
<feature type="signal peptide" evidence="3">
    <location>
        <begin position="1"/>
        <end position="25"/>
    </location>
</feature>
<feature type="transmembrane region" description="Helical" evidence="2">
    <location>
        <begin position="263"/>
        <end position="286"/>
    </location>
</feature>
<accession>A0AAN8N6W7</accession>